<dbReference type="InterPro" id="IPR011009">
    <property type="entry name" value="Kinase-like_dom_sf"/>
</dbReference>
<evidence type="ECO:0000256" key="6">
    <source>
        <dbReference type="ARBA" id="ARBA00022840"/>
    </source>
</evidence>
<feature type="domain" description="Protein kinase" evidence="7">
    <location>
        <begin position="17"/>
        <end position="278"/>
    </location>
</feature>
<evidence type="ECO:0000256" key="4">
    <source>
        <dbReference type="ARBA" id="ARBA00022741"/>
    </source>
</evidence>
<keyword evidence="2" id="KW-0723">Serine/threonine-protein kinase</keyword>
<keyword evidence="5" id="KW-0418">Kinase</keyword>
<gene>
    <name evidence="8" type="ORF">EYE40_00925</name>
</gene>
<dbReference type="EMBL" id="SISG01000001">
    <property type="protein sequence ID" value="TBN56072.1"/>
    <property type="molecule type" value="Genomic_DNA"/>
</dbReference>
<evidence type="ECO:0000256" key="3">
    <source>
        <dbReference type="ARBA" id="ARBA00022679"/>
    </source>
</evidence>
<dbReference type="InterPro" id="IPR003018">
    <property type="entry name" value="GAF"/>
</dbReference>
<dbReference type="CDD" id="cd14014">
    <property type="entry name" value="STKc_PknB_like"/>
    <property type="match status" value="1"/>
</dbReference>
<proteinExistence type="predicted"/>
<dbReference type="EC" id="2.7.11.1" evidence="1"/>
<dbReference type="GO" id="GO:0005524">
    <property type="term" value="F:ATP binding"/>
    <property type="evidence" value="ECO:0007669"/>
    <property type="project" value="UniProtKB-KW"/>
</dbReference>
<dbReference type="PROSITE" id="PS50011">
    <property type="entry name" value="PROTEIN_KINASE_DOM"/>
    <property type="match status" value="1"/>
</dbReference>
<accession>A0A4Q9GMQ8</accession>
<dbReference type="Pfam" id="PF01590">
    <property type="entry name" value="GAF"/>
    <property type="match status" value="1"/>
</dbReference>
<dbReference type="Gene3D" id="3.30.200.20">
    <property type="entry name" value="Phosphorylase Kinase, domain 1"/>
    <property type="match status" value="1"/>
</dbReference>
<reference evidence="9" key="1">
    <citation type="submission" date="2019-02" db="EMBL/GenBank/DDBJ databases">
        <title>Glaciihabitans arcticus sp. nov., a psychrotolerant bacterium isolated from polar soil.</title>
        <authorList>
            <person name="Dahal R.H."/>
        </authorList>
    </citation>
    <scope>NUCLEOTIDE SEQUENCE [LARGE SCALE GENOMIC DNA]</scope>
    <source>
        <strain evidence="9">RP-3-7</strain>
    </source>
</reference>
<evidence type="ECO:0000313" key="8">
    <source>
        <dbReference type="EMBL" id="TBN56072.1"/>
    </source>
</evidence>
<evidence type="ECO:0000256" key="1">
    <source>
        <dbReference type="ARBA" id="ARBA00012513"/>
    </source>
</evidence>
<keyword evidence="6" id="KW-0067">ATP-binding</keyword>
<protein>
    <recommendedName>
        <fullName evidence="1">non-specific serine/threonine protein kinase</fullName>
        <ecNumber evidence="1">2.7.11.1</ecNumber>
    </recommendedName>
</protein>
<dbReference type="SUPFAM" id="SSF56112">
    <property type="entry name" value="Protein kinase-like (PK-like)"/>
    <property type="match status" value="1"/>
</dbReference>
<keyword evidence="4" id="KW-0547">Nucleotide-binding</keyword>
<dbReference type="SUPFAM" id="SSF55781">
    <property type="entry name" value="GAF domain-like"/>
    <property type="match status" value="1"/>
</dbReference>
<keyword evidence="3" id="KW-0808">Transferase</keyword>
<evidence type="ECO:0000256" key="5">
    <source>
        <dbReference type="ARBA" id="ARBA00022777"/>
    </source>
</evidence>
<evidence type="ECO:0000313" key="9">
    <source>
        <dbReference type="Proteomes" id="UP000294194"/>
    </source>
</evidence>
<sequence length="486" mass="52844">MDTPTSGPGSILLRERYRPTELIARGGMASVFRARDEQLDRDVAVKIFQATAPGQIEVGKQELKVLASLTHHALVPLLDAGVDHSTPDDPHIFLVMEYVQGTDLRRKLLEGPLSPRQVAYFGFDLAEGLEYIHSRDVVHRDVKPANVLLVEYSDDDVRPRAKLTDFGIAVFSGAQEAIINGRTVGTAAYLSPEQARGEPVTPASDVYSLGLVLLEALTGELAFPGQPLESVSERLARDPRIPDTLPFGWDVLLSAMTAREPADRPRVRDVIVSLRSLVVEELGKHRAANTQPMPVVVSSATQLTVPAILTTEQVSVSQFPTAEEREEARLAAVKRYGSLDGVADSTIERVAGLAARLLGTPVALVSSVERDVIRFRTNLGLDLDEVPRQPGLCSTAIERSTPLVIEDTHLDPRSRDNQLTLDSGMRFYAGAPLRTREGFALGTLCVLDATPRTFSADDIATLEDLAALVMNDLELRLDAQLAGRTG</sequence>
<organism evidence="8 9">
    <name type="scientific">Glaciihabitans arcticus</name>
    <dbReference type="NCBI Taxonomy" id="2668039"/>
    <lineage>
        <taxon>Bacteria</taxon>
        <taxon>Bacillati</taxon>
        <taxon>Actinomycetota</taxon>
        <taxon>Actinomycetes</taxon>
        <taxon>Micrococcales</taxon>
        <taxon>Microbacteriaceae</taxon>
        <taxon>Glaciihabitans</taxon>
    </lineage>
</organism>
<dbReference type="InterPro" id="IPR000719">
    <property type="entry name" value="Prot_kinase_dom"/>
</dbReference>
<dbReference type="Gene3D" id="1.10.510.10">
    <property type="entry name" value="Transferase(Phosphotransferase) domain 1"/>
    <property type="match status" value="1"/>
</dbReference>
<dbReference type="InterPro" id="IPR029016">
    <property type="entry name" value="GAF-like_dom_sf"/>
</dbReference>
<keyword evidence="9" id="KW-1185">Reference proteome</keyword>
<dbReference type="RefSeq" id="WP_130980183.1">
    <property type="nucleotide sequence ID" value="NZ_SISG01000001.1"/>
</dbReference>
<dbReference type="PANTHER" id="PTHR43289">
    <property type="entry name" value="MITOGEN-ACTIVATED PROTEIN KINASE KINASE KINASE 20-RELATED"/>
    <property type="match status" value="1"/>
</dbReference>
<dbReference type="PANTHER" id="PTHR43289:SF6">
    <property type="entry name" value="SERINE_THREONINE-PROTEIN KINASE NEKL-3"/>
    <property type="match status" value="1"/>
</dbReference>
<dbReference type="SMART" id="SM00065">
    <property type="entry name" value="GAF"/>
    <property type="match status" value="1"/>
</dbReference>
<dbReference type="Gene3D" id="3.30.450.40">
    <property type="match status" value="1"/>
</dbReference>
<evidence type="ECO:0000259" key="7">
    <source>
        <dbReference type="PROSITE" id="PS50011"/>
    </source>
</evidence>
<dbReference type="PROSITE" id="PS00108">
    <property type="entry name" value="PROTEIN_KINASE_ST"/>
    <property type="match status" value="1"/>
</dbReference>
<dbReference type="SMART" id="SM00220">
    <property type="entry name" value="S_TKc"/>
    <property type="match status" value="1"/>
</dbReference>
<dbReference type="Pfam" id="PF00069">
    <property type="entry name" value="Pkinase"/>
    <property type="match status" value="1"/>
</dbReference>
<dbReference type="AlphaFoldDB" id="A0A4Q9GMQ8"/>
<dbReference type="InterPro" id="IPR008271">
    <property type="entry name" value="Ser/Thr_kinase_AS"/>
</dbReference>
<name>A0A4Q9GMQ8_9MICO</name>
<dbReference type="Proteomes" id="UP000294194">
    <property type="component" value="Unassembled WGS sequence"/>
</dbReference>
<evidence type="ECO:0000256" key="2">
    <source>
        <dbReference type="ARBA" id="ARBA00022527"/>
    </source>
</evidence>
<comment type="caution">
    <text evidence="8">The sequence shown here is derived from an EMBL/GenBank/DDBJ whole genome shotgun (WGS) entry which is preliminary data.</text>
</comment>
<dbReference type="GO" id="GO:0004674">
    <property type="term" value="F:protein serine/threonine kinase activity"/>
    <property type="evidence" value="ECO:0007669"/>
    <property type="project" value="UniProtKB-KW"/>
</dbReference>